<accession>A0A8J3FIU0</accession>
<dbReference type="EMBL" id="BMNR01000009">
    <property type="protein sequence ID" value="GGK33868.1"/>
    <property type="molecule type" value="Genomic_DNA"/>
</dbReference>
<gene>
    <name evidence="6" type="ORF">GCM10007962_30370</name>
</gene>
<dbReference type="InterPro" id="IPR006690">
    <property type="entry name" value="OMPA-like_CS"/>
</dbReference>
<dbReference type="GO" id="GO:0009279">
    <property type="term" value="C:cell outer membrane"/>
    <property type="evidence" value="ECO:0007669"/>
    <property type="project" value="UniProtKB-SubCell"/>
</dbReference>
<comment type="subcellular location">
    <subcellularLocation>
        <location evidence="1">Cell outer membrane</location>
    </subcellularLocation>
</comment>
<evidence type="ECO:0000256" key="1">
    <source>
        <dbReference type="ARBA" id="ARBA00004442"/>
    </source>
</evidence>
<name>A0A8J3FIU0_9FLAO</name>
<dbReference type="RefSeq" id="WP_188654720.1">
    <property type="nucleotide sequence ID" value="NZ_BMNR01000009.1"/>
</dbReference>
<dbReference type="InterPro" id="IPR036737">
    <property type="entry name" value="OmpA-like_sf"/>
</dbReference>
<dbReference type="PANTHER" id="PTHR30329">
    <property type="entry name" value="STATOR ELEMENT OF FLAGELLAR MOTOR COMPLEX"/>
    <property type="match status" value="1"/>
</dbReference>
<feature type="domain" description="OmpA-like" evidence="5">
    <location>
        <begin position="319"/>
        <end position="434"/>
    </location>
</feature>
<evidence type="ECO:0000259" key="5">
    <source>
        <dbReference type="PROSITE" id="PS51123"/>
    </source>
</evidence>
<dbReference type="Pfam" id="PF00691">
    <property type="entry name" value="OmpA"/>
    <property type="match status" value="1"/>
</dbReference>
<keyword evidence="7" id="KW-1185">Reference proteome</keyword>
<evidence type="ECO:0000313" key="6">
    <source>
        <dbReference type="EMBL" id="GGK33868.1"/>
    </source>
</evidence>
<dbReference type="AlphaFoldDB" id="A0A8J3FIU0"/>
<dbReference type="CDD" id="cd07185">
    <property type="entry name" value="OmpA_C-like"/>
    <property type="match status" value="1"/>
</dbReference>
<dbReference type="InterPro" id="IPR006664">
    <property type="entry name" value="OMP_bac"/>
</dbReference>
<reference evidence="6" key="1">
    <citation type="journal article" date="2014" name="Int. J. Syst. Evol. Microbiol.">
        <title>Complete genome sequence of Corynebacterium casei LMG S-19264T (=DSM 44701T), isolated from a smear-ripened cheese.</title>
        <authorList>
            <consortium name="US DOE Joint Genome Institute (JGI-PGF)"/>
            <person name="Walter F."/>
            <person name="Albersmeier A."/>
            <person name="Kalinowski J."/>
            <person name="Ruckert C."/>
        </authorList>
    </citation>
    <scope>NUCLEOTIDE SEQUENCE</scope>
    <source>
        <strain evidence="6">JCM 12862</strain>
    </source>
</reference>
<evidence type="ECO:0000256" key="4">
    <source>
        <dbReference type="PROSITE-ProRule" id="PRU00473"/>
    </source>
</evidence>
<dbReference type="SUPFAM" id="SSF103088">
    <property type="entry name" value="OmpA-like"/>
    <property type="match status" value="1"/>
</dbReference>
<evidence type="ECO:0000256" key="2">
    <source>
        <dbReference type="ARBA" id="ARBA00023136"/>
    </source>
</evidence>
<dbReference type="PRINTS" id="PR01021">
    <property type="entry name" value="OMPADOMAIN"/>
</dbReference>
<dbReference type="Gene3D" id="3.30.1330.60">
    <property type="entry name" value="OmpA-like domain"/>
    <property type="match status" value="1"/>
</dbReference>
<dbReference type="InterPro" id="IPR050330">
    <property type="entry name" value="Bact_OuterMem_StrucFunc"/>
</dbReference>
<protein>
    <recommendedName>
        <fullName evidence="5">OmpA-like domain-containing protein</fullName>
    </recommendedName>
</protein>
<comment type="caution">
    <text evidence="6">The sequence shown here is derived from an EMBL/GenBank/DDBJ whole genome shotgun (WGS) entry which is preliminary data.</text>
</comment>
<dbReference type="PROSITE" id="PS01068">
    <property type="entry name" value="OMPA_1"/>
    <property type="match status" value="1"/>
</dbReference>
<sequence length="434" mass="49187">MKYLVFLVWILFSQIIQSQNLFKKIKETAKQASENVILNKTKEKSTETMDSVLSKRTNKKSSKEQAVIKSKTVSQTDSIKPVYLKQYSKFDFTPGEMVVYFRDFTSDNIGELPVGWNTNGSGEVVTFNNVSGNWLKLMQNSTFLSDNTSFFDENFTVEFDLMFDNYGNELIYYPALYFGFLSSGDKSSNHNSLLGFPEEDFLTKIYLGLIADGNGSPMLQLESSEYGGEYFKSELKLFPKLEKLVGKPIHIAVQVQKERFRFWVNEDKVFDVPKAISASHKINQLYYQVSDSGLSDDKLGIFISNIRVAKGIPDLRKNLLSKGSFSTSAILFDTNKASIKPESYGILNEIGNILKTSQDLKIEIVGHTDNAGNEKDNLILSQKRALAIRDFLSNEFKIDSNRMKTAGKGEQFPISENNTPEGRAKNRRVEFIKI</sequence>
<keyword evidence="3" id="KW-0998">Cell outer membrane</keyword>
<organism evidence="6 7">
    <name type="scientific">Yeosuana aromativorans</name>
    <dbReference type="NCBI Taxonomy" id="288019"/>
    <lineage>
        <taxon>Bacteria</taxon>
        <taxon>Pseudomonadati</taxon>
        <taxon>Bacteroidota</taxon>
        <taxon>Flavobacteriia</taxon>
        <taxon>Flavobacteriales</taxon>
        <taxon>Flavobacteriaceae</taxon>
        <taxon>Yeosuana</taxon>
    </lineage>
</organism>
<reference evidence="6" key="2">
    <citation type="submission" date="2020-09" db="EMBL/GenBank/DDBJ databases">
        <authorList>
            <person name="Sun Q."/>
            <person name="Ohkuma M."/>
        </authorList>
    </citation>
    <scope>NUCLEOTIDE SEQUENCE</scope>
    <source>
        <strain evidence="6">JCM 12862</strain>
    </source>
</reference>
<dbReference type="PROSITE" id="PS51123">
    <property type="entry name" value="OMPA_2"/>
    <property type="match status" value="1"/>
</dbReference>
<evidence type="ECO:0000256" key="3">
    <source>
        <dbReference type="ARBA" id="ARBA00023237"/>
    </source>
</evidence>
<dbReference type="InterPro" id="IPR006665">
    <property type="entry name" value="OmpA-like"/>
</dbReference>
<dbReference type="Proteomes" id="UP000612329">
    <property type="component" value="Unassembled WGS sequence"/>
</dbReference>
<dbReference type="PANTHER" id="PTHR30329:SF21">
    <property type="entry name" value="LIPOPROTEIN YIAD-RELATED"/>
    <property type="match status" value="1"/>
</dbReference>
<keyword evidence="2 4" id="KW-0472">Membrane</keyword>
<evidence type="ECO:0000313" key="7">
    <source>
        <dbReference type="Proteomes" id="UP000612329"/>
    </source>
</evidence>
<proteinExistence type="predicted"/>